<evidence type="ECO:0000259" key="1">
    <source>
        <dbReference type="Pfam" id="PF13302"/>
    </source>
</evidence>
<dbReference type="SUPFAM" id="SSF55729">
    <property type="entry name" value="Acyl-CoA N-acyltransferases (Nat)"/>
    <property type="match status" value="1"/>
</dbReference>
<dbReference type="OrthoDB" id="64477at2759"/>
<dbReference type="AlphaFoldDB" id="A0A1V6U224"/>
<comment type="caution">
    <text evidence="2">The sequence shown here is derived from an EMBL/GenBank/DDBJ whole genome shotgun (WGS) entry which is preliminary data.</text>
</comment>
<accession>A0A1V6U224</accession>
<sequence>MDVFHSEGLQYRSFSSPEDDDFFHSMQGDPVTFTNSCVSLTRPVDRRFTKNIRKHLTENSLLFVVIYRTPDYSVNSVLPRNRVTPVFHRNRVQPEPERIGIMFLKSASPDMAHHRCSECGIDMKKQYRSQYGDLAIKWMLDWAFRSANLHRVECTVFGWNTGILKIYKSVGFFEEGKRRECLFKDDKWWDEVHFGILKEEWQLIRQ</sequence>
<dbReference type="EMBL" id="MLQL01000001">
    <property type="protein sequence ID" value="OQE32556.1"/>
    <property type="molecule type" value="Genomic_DNA"/>
</dbReference>
<dbReference type="PANTHER" id="PTHR43415:SF3">
    <property type="entry name" value="GNAT-FAMILY ACETYLTRANSFERASE"/>
    <property type="match status" value="1"/>
</dbReference>
<dbReference type="GO" id="GO:0016747">
    <property type="term" value="F:acyltransferase activity, transferring groups other than amino-acyl groups"/>
    <property type="evidence" value="ECO:0007669"/>
    <property type="project" value="InterPro"/>
</dbReference>
<dbReference type="InterPro" id="IPR016181">
    <property type="entry name" value="Acyl_CoA_acyltransferase"/>
</dbReference>
<protein>
    <recommendedName>
        <fullName evidence="1">N-acetyltransferase domain-containing protein</fullName>
    </recommendedName>
</protein>
<dbReference type="Proteomes" id="UP000191342">
    <property type="component" value="Unassembled WGS sequence"/>
</dbReference>
<dbReference type="Gene3D" id="3.40.630.30">
    <property type="match status" value="1"/>
</dbReference>
<dbReference type="InterPro" id="IPR000182">
    <property type="entry name" value="GNAT_dom"/>
</dbReference>
<evidence type="ECO:0000313" key="3">
    <source>
        <dbReference type="Proteomes" id="UP000191342"/>
    </source>
</evidence>
<organism evidence="2 3">
    <name type="scientific">Penicillium flavigenum</name>
    <dbReference type="NCBI Taxonomy" id="254877"/>
    <lineage>
        <taxon>Eukaryota</taxon>
        <taxon>Fungi</taxon>
        <taxon>Dikarya</taxon>
        <taxon>Ascomycota</taxon>
        <taxon>Pezizomycotina</taxon>
        <taxon>Eurotiomycetes</taxon>
        <taxon>Eurotiomycetidae</taxon>
        <taxon>Eurotiales</taxon>
        <taxon>Aspergillaceae</taxon>
        <taxon>Penicillium</taxon>
    </lineage>
</organism>
<gene>
    <name evidence="2" type="ORF">PENFLA_c001G03419</name>
</gene>
<name>A0A1V6U224_9EURO</name>
<evidence type="ECO:0000313" key="2">
    <source>
        <dbReference type="EMBL" id="OQE32556.1"/>
    </source>
</evidence>
<dbReference type="Pfam" id="PF13302">
    <property type="entry name" value="Acetyltransf_3"/>
    <property type="match status" value="1"/>
</dbReference>
<reference evidence="3" key="1">
    <citation type="journal article" date="2017" name="Nat. Microbiol.">
        <title>Global analysis of biosynthetic gene clusters reveals vast potential of secondary metabolite production in Penicillium species.</title>
        <authorList>
            <person name="Nielsen J.C."/>
            <person name="Grijseels S."/>
            <person name="Prigent S."/>
            <person name="Ji B."/>
            <person name="Dainat J."/>
            <person name="Nielsen K.F."/>
            <person name="Frisvad J.C."/>
            <person name="Workman M."/>
            <person name="Nielsen J."/>
        </authorList>
    </citation>
    <scope>NUCLEOTIDE SEQUENCE [LARGE SCALE GENOMIC DNA]</scope>
    <source>
        <strain evidence="3">IBT 14082</strain>
    </source>
</reference>
<feature type="domain" description="N-acetyltransferase" evidence="1">
    <location>
        <begin position="17"/>
        <end position="172"/>
    </location>
</feature>
<dbReference type="PANTHER" id="PTHR43415">
    <property type="entry name" value="SPERMIDINE N(1)-ACETYLTRANSFERASE"/>
    <property type="match status" value="1"/>
</dbReference>
<keyword evidence="3" id="KW-1185">Reference proteome</keyword>
<proteinExistence type="predicted"/>